<dbReference type="AlphaFoldDB" id="A0A2P6NF11"/>
<dbReference type="InParanoid" id="A0A2P6NF11"/>
<dbReference type="Proteomes" id="UP000241769">
    <property type="component" value="Unassembled WGS sequence"/>
</dbReference>
<name>A0A2P6NF11_9EUKA</name>
<organism evidence="1 2">
    <name type="scientific">Planoprotostelium fungivorum</name>
    <dbReference type="NCBI Taxonomy" id="1890364"/>
    <lineage>
        <taxon>Eukaryota</taxon>
        <taxon>Amoebozoa</taxon>
        <taxon>Evosea</taxon>
        <taxon>Variosea</taxon>
        <taxon>Cavosteliida</taxon>
        <taxon>Cavosteliaceae</taxon>
        <taxon>Planoprotostelium</taxon>
    </lineage>
</organism>
<accession>A0A2P6NF11</accession>
<keyword evidence="2" id="KW-1185">Reference proteome</keyword>
<reference evidence="1 2" key="1">
    <citation type="journal article" date="2018" name="Genome Biol. Evol.">
        <title>Multiple Roots of Fruiting Body Formation in Amoebozoa.</title>
        <authorList>
            <person name="Hillmann F."/>
            <person name="Forbes G."/>
            <person name="Novohradska S."/>
            <person name="Ferling I."/>
            <person name="Riege K."/>
            <person name="Groth M."/>
            <person name="Westermann M."/>
            <person name="Marz M."/>
            <person name="Spaller T."/>
            <person name="Winckler T."/>
            <person name="Schaap P."/>
            <person name="Glockner G."/>
        </authorList>
    </citation>
    <scope>NUCLEOTIDE SEQUENCE [LARGE SCALE GENOMIC DNA]</scope>
    <source>
        <strain evidence="1 2">Jena</strain>
    </source>
</reference>
<gene>
    <name evidence="1" type="ORF">PROFUN_04844</name>
</gene>
<protein>
    <submittedName>
        <fullName evidence="1">Uncharacterized protein</fullName>
    </submittedName>
</protein>
<dbReference type="EMBL" id="MDYQ01000100">
    <property type="protein sequence ID" value="PRP82539.1"/>
    <property type="molecule type" value="Genomic_DNA"/>
</dbReference>
<evidence type="ECO:0000313" key="2">
    <source>
        <dbReference type="Proteomes" id="UP000241769"/>
    </source>
</evidence>
<sequence length="98" mass="11185">MLTSCVLFGNPLQNICKRSHAQNLLYAVWVEMYTLKSYKRYKEAKGAEGSANAKVVKDMTKYVCYVQKCLSLSQTREIDVVEGSSYMLRRYSVKLGTV</sequence>
<evidence type="ECO:0000313" key="1">
    <source>
        <dbReference type="EMBL" id="PRP82539.1"/>
    </source>
</evidence>
<proteinExistence type="predicted"/>
<comment type="caution">
    <text evidence="1">The sequence shown here is derived from an EMBL/GenBank/DDBJ whole genome shotgun (WGS) entry which is preliminary data.</text>
</comment>